<keyword evidence="2" id="KW-1185">Reference proteome</keyword>
<dbReference type="EMBL" id="JACHEK010000005">
    <property type="protein sequence ID" value="MBB6145049.1"/>
    <property type="molecule type" value="Genomic_DNA"/>
</dbReference>
<organism evidence="1 2">
    <name type="scientific">Silvibacterium bohemicum</name>
    <dbReference type="NCBI Taxonomy" id="1577686"/>
    <lineage>
        <taxon>Bacteria</taxon>
        <taxon>Pseudomonadati</taxon>
        <taxon>Acidobacteriota</taxon>
        <taxon>Terriglobia</taxon>
        <taxon>Terriglobales</taxon>
        <taxon>Acidobacteriaceae</taxon>
        <taxon>Silvibacterium</taxon>
    </lineage>
</organism>
<dbReference type="AlphaFoldDB" id="A0A841JZB3"/>
<proteinExistence type="predicted"/>
<evidence type="ECO:0000313" key="1">
    <source>
        <dbReference type="EMBL" id="MBB6145049.1"/>
    </source>
</evidence>
<accession>A0A841JZB3</accession>
<comment type="caution">
    <text evidence="1">The sequence shown here is derived from an EMBL/GenBank/DDBJ whole genome shotgun (WGS) entry which is preliminary data.</text>
</comment>
<evidence type="ECO:0000313" key="2">
    <source>
        <dbReference type="Proteomes" id="UP000538666"/>
    </source>
</evidence>
<reference evidence="1 2" key="1">
    <citation type="submission" date="2020-08" db="EMBL/GenBank/DDBJ databases">
        <title>Genomic Encyclopedia of Type Strains, Phase IV (KMG-IV): sequencing the most valuable type-strain genomes for metagenomic binning, comparative biology and taxonomic classification.</title>
        <authorList>
            <person name="Goeker M."/>
        </authorList>
    </citation>
    <scope>NUCLEOTIDE SEQUENCE [LARGE SCALE GENOMIC DNA]</scope>
    <source>
        <strain evidence="1 2">DSM 103733</strain>
    </source>
</reference>
<gene>
    <name evidence="1" type="ORF">HNQ77_003005</name>
</gene>
<sequence>MSANGAVGIETHRIVTYRRVDLRNATRIFVHNYCSASKKVARVAHSLSILERRLEKL</sequence>
<dbReference type="Proteomes" id="UP000538666">
    <property type="component" value="Unassembled WGS sequence"/>
</dbReference>
<name>A0A841JZB3_9BACT</name>
<protein>
    <submittedName>
        <fullName evidence="1">Uncharacterized protein</fullName>
    </submittedName>
</protein>